<sequence>DGQANPAKQISTDHYPGSAKQQCCHVDCTGSCKHWRNYLNLAGKLIFIPLPLVSFICMCTLSLCLVCLSAVCSLPVS</sequence>
<accession>A0A8D2ZEL9</accession>
<evidence type="ECO:0000256" key="1">
    <source>
        <dbReference type="SAM" id="Phobius"/>
    </source>
</evidence>
<dbReference type="Proteomes" id="UP000694558">
    <property type="component" value="Chromosome 9"/>
</dbReference>
<organism evidence="2 3">
    <name type="scientific">Scophthalmus maximus</name>
    <name type="common">Turbot</name>
    <name type="synonym">Psetta maxima</name>
    <dbReference type="NCBI Taxonomy" id="52904"/>
    <lineage>
        <taxon>Eukaryota</taxon>
        <taxon>Metazoa</taxon>
        <taxon>Chordata</taxon>
        <taxon>Craniata</taxon>
        <taxon>Vertebrata</taxon>
        <taxon>Euteleostomi</taxon>
        <taxon>Actinopterygii</taxon>
        <taxon>Neopterygii</taxon>
        <taxon>Teleostei</taxon>
        <taxon>Neoteleostei</taxon>
        <taxon>Acanthomorphata</taxon>
        <taxon>Carangaria</taxon>
        <taxon>Pleuronectiformes</taxon>
        <taxon>Pleuronectoidei</taxon>
        <taxon>Scophthalmidae</taxon>
        <taxon>Scophthalmus</taxon>
    </lineage>
</organism>
<dbReference type="Ensembl" id="ENSSMAT00000001004.2">
    <property type="protein sequence ID" value="ENSSMAP00000000982.2"/>
    <property type="gene ID" value="ENSSMAG00000000623.2"/>
</dbReference>
<keyword evidence="1" id="KW-0472">Membrane</keyword>
<protein>
    <submittedName>
        <fullName evidence="2">Uncharacterized protein</fullName>
    </submittedName>
</protein>
<reference evidence="2" key="2">
    <citation type="submission" date="2025-08" db="UniProtKB">
        <authorList>
            <consortium name="Ensembl"/>
        </authorList>
    </citation>
    <scope>IDENTIFICATION</scope>
</reference>
<evidence type="ECO:0000313" key="3">
    <source>
        <dbReference type="Proteomes" id="UP000694558"/>
    </source>
</evidence>
<reference evidence="2" key="1">
    <citation type="submission" date="2023-05" db="EMBL/GenBank/DDBJ databases">
        <title>High-quality long-read genome of Scophthalmus maximus.</title>
        <authorList>
            <person name="Lien S."/>
            <person name="Martinez P."/>
        </authorList>
    </citation>
    <scope>NUCLEOTIDE SEQUENCE [LARGE SCALE GENOMIC DNA]</scope>
</reference>
<name>A0A8D2ZEL9_SCOMX</name>
<evidence type="ECO:0000313" key="2">
    <source>
        <dbReference type="Ensembl" id="ENSSMAP00000000982.2"/>
    </source>
</evidence>
<keyword evidence="1" id="KW-0812">Transmembrane</keyword>
<dbReference type="AlphaFoldDB" id="A0A8D2ZEL9"/>
<proteinExistence type="predicted"/>
<feature type="transmembrane region" description="Helical" evidence="1">
    <location>
        <begin position="45"/>
        <end position="71"/>
    </location>
</feature>
<keyword evidence="1" id="KW-1133">Transmembrane helix</keyword>